<organism evidence="7 8">
    <name type="scientific">Galerina marginata (strain CBS 339.88)</name>
    <dbReference type="NCBI Taxonomy" id="685588"/>
    <lineage>
        <taxon>Eukaryota</taxon>
        <taxon>Fungi</taxon>
        <taxon>Dikarya</taxon>
        <taxon>Basidiomycota</taxon>
        <taxon>Agaricomycotina</taxon>
        <taxon>Agaricomycetes</taxon>
        <taxon>Agaricomycetidae</taxon>
        <taxon>Agaricales</taxon>
        <taxon>Agaricineae</taxon>
        <taxon>Strophariaceae</taxon>
        <taxon>Galerina</taxon>
    </lineage>
</organism>
<evidence type="ECO:0000256" key="1">
    <source>
        <dbReference type="ARBA" id="ARBA00004191"/>
    </source>
</evidence>
<name>A0A067TFP1_GALM3</name>
<evidence type="ECO:0000256" key="5">
    <source>
        <dbReference type="ARBA" id="ARBA00023157"/>
    </source>
</evidence>
<keyword evidence="3 6" id="KW-0134">Cell wall</keyword>
<protein>
    <recommendedName>
        <fullName evidence="6">Hydrophobin</fullName>
    </recommendedName>
</protein>
<feature type="signal peptide" evidence="6">
    <location>
        <begin position="1"/>
        <end position="17"/>
    </location>
</feature>
<evidence type="ECO:0000256" key="4">
    <source>
        <dbReference type="ARBA" id="ARBA00022525"/>
    </source>
</evidence>
<keyword evidence="4 6" id="KW-0964">Secreted</keyword>
<comment type="similarity">
    <text evidence="2 6">Belongs to the fungal hydrophobin family.</text>
</comment>
<keyword evidence="8" id="KW-1185">Reference proteome</keyword>
<dbReference type="InterPro" id="IPR001338">
    <property type="entry name" value="Class_I_Hydrophobin"/>
</dbReference>
<dbReference type="Proteomes" id="UP000027222">
    <property type="component" value="Unassembled WGS sequence"/>
</dbReference>
<comment type="subcellular location">
    <subcellularLocation>
        <location evidence="1 6">Secreted</location>
        <location evidence="1 6">Cell wall</location>
    </subcellularLocation>
</comment>
<dbReference type="AlphaFoldDB" id="A0A067TFP1"/>
<dbReference type="GO" id="GO:0005199">
    <property type="term" value="F:structural constituent of cell wall"/>
    <property type="evidence" value="ECO:0007669"/>
    <property type="project" value="InterPro"/>
</dbReference>
<dbReference type="OrthoDB" id="10490916at2759"/>
<dbReference type="GO" id="GO:0009277">
    <property type="term" value="C:fungal-type cell wall"/>
    <property type="evidence" value="ECO:0007669"/>
    <property type="project" value="InterPro"/>
</dbReference>
<evidence type="ECO:0000256" key="6">
    <source>
        <dbReference type="RuleBase" id="RU365009"/>
    </source>
</evidence>
<evidence type="ECO:0000256" key="2">
    <source>
        <dbReference type="ARBA" id="ARBA00010446"/>
    </source>
</evidence>
<feature type="chain" id="PRO_5013985669" description="Hydrophobin" evidence="6">
    <location>
        <begin position="18"/>
        <end position="102"/>
    </location>
</feature>
<reference evidence="8" key="1">
    <citation type="journal article" date="2014" name="Proc. Natl. Acad. Sci. U.S.A.">
        <title>Extensive sampling of basidiomycete genomes demonstrates inadequacy of the white-rot/brown-rot paradigm for wood decay fungi.</title>
        <authorList>
            <person name="Riley R."/>
            <person name="Salamov A.A."/>
            <person name="Brown D.W."/>
            <person name="Nagy L.G."/>
            <person name="Floudas D."/>
            <person name="Held B.W."/>
            <person name="Levasseur A."/>
            <person name="Lombard V."/>
            <person name="Morin E."/>
            <person name="Otillar R."/>
            <person name="Lindquist E.A."/>
            <person name="Sun H."/>
            <person name="LaButti K.M."/>
            <person name="Schmutz J."/>
            <person name="Jabbour D."/>
            <person name="Luo H."/>
            <person name="Baker S.E."/>
            <person name="Pisabarro A.G."/>
            <person name="Walton J.D."/>
            <person name="Blanchette R.A."/>
            <person name="Henrissat B."/>
            <person name="Martin F."/>
            <person name="Cullen D."/>
            <person name="Hibbett D.S."/>
            <person name="Grigoriev I.V."/>
        </authorList>
    </citation>
    <scope>NUCLEOTIDE SEQUENCE [LARGE SCALE GENOMIC DNA]</scope>
    <source>
        <strain evidence="8">CBS 339.88</strain>
    </source>
</reference>
<dbReference type="EMBL" id="KL142371">
    <property type="protein sequence ID" value="KDR81182.1"/>
    <property type="molecule type" value="Genomic_DNA"/>
</dbReference>
<keyword evidence="5 6" id="KW-1015">Disulfide bond</keyword>
<dbReference type="Pfam" id="PF01185">
    <property type="entry name" value="Hydrophobin"/>
    <property type="match status" value="1"/>
</dbReference>
<gene>
    <name evidence="7" type="ORF">GALMADRAFT_136222</name>
</gene>
<dbReference type="HOGENOM" id="CLU_2223597_0_0_1"/>
<dbReference type="CDD" id="cd23507">
    <property type="entry name" value="hydrophobin_I"/>
    <property type="match status" value="1"/>
</dbReference>
<accession>A0A067TFP1</accession>
<evidence type="ECO:0000313" key="7">
    <source>
        <dbReference type="EMBL" id="KDR81182.1"/>
    </source>
</evidence>
<proteinExistence type="inferred from homology"/>
<evidence type="ECO:0000313" key="8">
    <source>
        <dbReference type="Proteomes" id="UP000027222"/>
    </source>
</evidence>
<sequence length="102" mass="10446">MRAFALFTFIFPALVAAQLSCDASASALCCFDVQENTPDNLAQLSTLQGVDYPTVDGTIGLLCVDLDDTCVDIPTCCADNSYGGATALGCTASPAPPADSSE</sequence>
<evidence type="ECO:0000256" key="3">
    <source>
        <dbReference type="ARBA" id="ARBA00022512"/>
    </source>
</evidence>
<keyword evidence="6" id="KW-0732">Signal</keyword>